<reference evidence="1 2" key="1">
    <citation type="journal article" date="2012" name="PLoS ONE">
        <title>Edwardsiella comparative phylogenomics reveal the new intra/inter-species taxonomic relationships, virulence evolution and niche adaptation mechanisms.</title>
        <authorList>
            <person name="Yang M."/>
            <person name="Lv Y."/>
            <person name="Xiao J."/>
            <person name="Wu H."/>
            <person name="Zheng H."/>
            <person name="Liu Q."/>
            <person name="Zhang Y."/>
            <person name="Wang Q."/>
        </authorList>
    </citation>
    <scope>NUCLEOTIDE SEQUENCE [LARGE SCALE GENOMIC DNA]</scope>
    <source>
        <strain evidence="2">080813</strain>
    </source>
</reference>
<dbReference type="KEGG" id="ete:ETEE_1003"/>
<gene>
    <name evidence="1" type="ORF">ETEE_1003</name>
</gene>
<evidence type="ECO:0000313" key="1">
    <source>
        <dbReference type="EMBL" id="AIJ07468.1"/>
    </source>
</evidence>
<name>A0A076LL62_9GAMM</name>
<evidence type="ECO:0000313" key="2">
    <source>
        <dbReference type="Proteomes" id="UP000028681"/>
    </source>
</evidence>
<dbReference type="HOGENOM" id="CLU_3152647_0_0_6"/>
<dbReference type="Proteomes" id="UP000028681">
    <property type="component" value="Chromosome"/>
</dbReference>
<dbReference type="AlphaFoldDB" id="A0A076LL62"/>
<organism evidence="1 2">
    <name type="scientific">Edwardsiella anguillarum ET080813</name>
    <dbReference type="NCBI Taxonomy" id="667120"/>
    <lineage>
        <taxon>Bacteria</taxon>
        <taxon>Pseudomonadati</taxon>
        <taxon>Pseudomonadota</taxon>
        <taxon>Gammaproteobacteria</taxon>
        <taxon>Enterobacterales</taxon>
        <taxon>Hafniaceae</taxon>
        <taxon>Edwardsiella</taxon>
    </lineage>
</organism>
<protein>
    <submittedName>
        <fullName evidence="1">Uncharacterized protein</fullName>
    </submittedName>
</protein>
<sequence length="48" mass="5627">MSGTFWQLLATGSTVFSMEFLMVLSDFEFRFEKVPCDKFRLSYGICFL</sequence>
<accession>A0A076LL62</accession>
<dbReference type="EMBL" id="CP006664">
    <property type="protein sequence ID" value="AIJ07468.1"/>
    <property type="molecule type" value="Genomic_DNA"/>
</dbReference>
<proteinExistence type="predicted"/>